<gene>
    <name evidence="2" type="ORF">GCM10010185_48670</name>
</gene>
<dbReference type="InterPro" id="IPR010428">
    <property type="entry name" value="Zincin_1"/>
</dbReference>
<dbReference type="InterPro" id="IPR038555">
    <property type="entry name" value="Zincin_1_sf"/>
</dbReference>
<dbReference type="EMBL" id="BMRG01000011">
    <property type="protein sequence ID" value="GGP69960.1"/>
    <property type="molecule type" value="Genomic_DNA"/>
</dbReference>
<evidence type="ECO:0000313" key="3">
    <source>
        <dbReference type="Proteomes" id="UP000639606"/>
    </source>
</evidence>
<reference evidence="2" key="2">
    <citation type="submission" date="2020-09" db="EMBL/GenBank/DDBJ databases">
        <authorList>
            <person name="Sun Q."/>
            <person name="Ohkuma M."/>
        </authorList>
    </citation>
    <scope>NUCLEOTIDE SEQUENCE</scope>
    <source>
        <strain evidence="2">JCM 3313</strain>
    </source>
</reference>
<dbReference type="CDD" id="cd12954">
    <property type="entry name" value="MMP_TTHA0227_like_1"/>
    <property type="match status" value="1"/>
</dbReference>
<proteinExistence type="predicted"/>
<feature type="region of interest" description="Disordered" evidence="1">
    <location>
        <begin position="36"/>
        <end position="60"/>
    </location>
</feature>
<dbReference type="Gene3D" id="3.30.2010.20">
    <property type="match status" value="1"/>
</dbReference>
<dbReference type="Pfam" id="PF06262">
    <property type="entry name" value="Zincin_1"/>
    <property type="match status" value="1"/>
</dbReference>
<dbReference type="Proteomes" id="UP000639606">
    <property type="component" value="Unassembled WGS sequence"/>
</dbReference>
<dbReference type="AlphaFoldDB" id="A0A918EF32"/>
<protein>
    <recommendedName>
        <fullName evidence="4">Zn-dependent protease with MMP-like domain</fullName>
    </recommendedName>
</protein>
<comment type="caution">
    <text evidence="2">The sequence shown here is derived from an EMBL/GenBank/DDBJ whole genome shotgun (WGS) entry which is preliminary data.</text>
</comment>
<dbReference type="SUPFAM" id="SSF55486">
    <property type="entry name" value="Metalloproteases ('zincins'), catalytic domain"/>
    <property type="match status" value="1"/>
</dbReference>
<name>A0A918EF32_9PSEU</name>
<evidence type="ECO:0008006" key="4">
    <source>
        <dbReference type="Google" id="ProtNLM"/>
    </source>
</evidence>
<sequence>MFPDEERGDPRISQVAALADGLSERLSRLGGVVMARGSRRQGAPRRRRRDRHGRGLRGPLYPATLPAARSRAERFDALVLEALEPIEARWRTELTQLDVAVDDVPDVQAAGEDGDVVEDGNVPLARLVPAGADRRARIVLYRRPLEARAKDGADLSDLVHDVLVEQVANYLGLDPDVIDGD</sequence>
<feature type="compositionally biased region" description="Basic residues" evidence="1">
    <location>
        <begin position="37"/>
        <end position="55"/>
    </location>
</feature>
<keyword evidence="3" id="KW-1185">Reference proteome</keyword>
<evidence type="ECO:0000313" key="2">
    <source>
        <dbReference type="EMBL" id="GGP69960.1"/>
    </source>
</evidence>
<organism evidence="2 3">
    <name type="scientific">Saccharothrix coeruleofusca</name>
    <dbReference type="NCBI Taxonomy" id="33919"/>
    <lineage>
        <taxon>Bacteria</taxon>
        <taxon>Bacillati</taxon>
        <taxon>Actinomycetota</taxon>
        <taxon>Actinomycetes</taxon>
        <taxon>Pseudonocardiales</taxon>
        <taxon>Pseudonocardiaceae</taxon>
        <taxon>Saccharothrix</taxon>
    </lineage>
</organism>
<evidence type="ECO:0000256" key="1">
    <source>
        <dbReference type="SAM" id="MobiDB-lite"/>
    </source>
</evidence>
<reference evidence="2" key="1">
    <citation type="journal article" date="2014" name="Int. J. Syst. Evol. Microbiol.">
        <title>Complete genome sequence of Corynebacterium casei LMG S-19264T (=DSM 44701T), isolated from a smear-ripened cheese.</title>
        <authorList>
            <consortium name="US DOE Joint Genome Institute (JGI-PGF)"/>
            <person name="Walter F."/>
            <person name="Albersmeier A."/>
            <person name="Kalinowski J."/>
            <person name="Ruckert C."/>
        </authorList>
    </citation>
    <scope>NUCLEOTIDE SEQUENCE</scope>
    <source>
        <strain evidence="2">JCM 3313</strain>
    </source>
</reference>
<accession>A0A918EF32</accession>